<dbReference type="EMBL" id="CP021661">
    <property type="protein sequence ID" value="AWK15684.1"/>
    <property type="molecule type" value="Genomic_DNA"/>
</dbReference>
<protein>
    <submittedName>
        <fullName evidence="1">Arylsulfatase regulator</fullName>
    </submittedName>
</protein>
<evidence type="ECO:0000313" key="2">
    <source>
        <dbReference type="Proteomes" id="UP000261875"/>
    </source>
</evidence>
<dbReference type="Proteomes" id="UP000261875">
    <property type="component" value="Plasmid p5D_Fsymbiotica-2"/>
</dbReference>
<geneLocation type="plasmid" evidence="1 2">
    <name>p5D_Fsymbiotica-2</name>
</geneLocation>
<dbReference type="AlphaFoldDB" id="A0A2U8IBE0"/>
<reference evidence="1 2" key="1">
    <citation type="submission" date="2017-05" db="EMBL/GenBank/DDBJ databases">
        <title>Genome sequence of Candidatus Fukatsuia symbiotica and Candidatus Hamiltonella defensa from Acyrthosiphon pisum strain 5D.</title>
        <authorList>
            <person name="Patel V.A."/>
            <person name="Chevignon G."/>
            <person name="Russell J.A."/>
            <person name="Oliver K.M."/>
        </authorList>
    </citation>
    <scope>NUCLEOTIDE SEQUENCE [LARGE SCALE GENOMIC DNA]</scope>
    <source>
        <strain evidence="1 2">5D</strain>
        <plasmid evidence="1 2">p5D_Fsymbiotica-2</plasmid>
    </source>
</reference>
<name>A0A2U8IBE0_9GAMM</name>
<evidence type="ECO:0000313" key="1">
    <source>
        <dbReference type="EMBL" id="AWK15684.1"/>
    </source>
</evidence>
<accession>A0A2U8IBE0</accession>
<keyword evidence="2" id="KW-1185">Reference proteome</keyword>
<dbReference type="OrthoDB" id="6623866at2"/>
<proteinExistence type="predicted"/>
<keyword evidence="1" id="KW-0614">Plasmid</keyword>
<gene>
    <name evidence="1" type="ORF">CCS41_14320</name>
</gene>
<organism evidence="1 2">
    <name type="scientific">Candidatus Fukatsuia symbiotica</name>
    <dbReference type="NCBI Taxonomy" id="1878942"/>
    <lineage>
        <taxon>Bacteria</taxon>
        <taxon>Pseudomonadati</taxon>
        <taxon>Pseudomonadota</taxon>
        <taxon>Gammaproteobacteria</taxon>
        <taxon>Enterobacterales</taxon>
        <taxon>Yersiniaceae</taxon>
        <taxon>Candidatus Fukatsuia</taxon>
    </lineage>
</organism>
<dbReference type="KEGG" id="fsm:CCS41_14320"/>
<sequence length="90" mass="10494">MIDLSAEQRHMIKLIDDYAAKFPLSEVGDEQLLSTCYDYMGAFKRILDSTSKRQMDYICQQYDGFYRFAKLMEMLAQGLADEVIEVPKDH</sequence>
<dbReference type="RefSeq" id="WP_119797975.1">
    <property type="nucleotide sequence ID" value="NZ_CP021661.1"/>
</dbReference>